<proteinExistence type="predicted"/>
<feature type="compositionally biased region" description="Basic and acidic residues" evidence="1">
    <location>
        <begin position="119"/>
        <end position="131"/>
    </location>
</feature>
<gene>
    <name evidence="2" type="ORF">B0A52_06288</name>
</gene>
<dbReference type="Proteomes" id="UP000288859">
    <property type="component" value="Unassembled WGS sequence"/>
</dbReference>
<dbReference type="OrthoDB" id="3469466at2759"/>
<feature type="region of interest" description="Disordered" evidence="1">
    <location>
        <begin position="1"/>
        <end position="100"/>
    </location>
</feature>
<dbReference type="PANTHER" id="PTHR37540:SF5">
    <property type="entry name" value="TRANSCRIPTION FACTOR DOMAIN-CONTAINING PROTEIN"/>
    <property type="match status" value="1"/>
</dbReference>
<feature type="compositionally biased region" description="Polar residues" evidence="1">
    <location>
        <begin position="136"/>
        <end position="152"/>
    </location>
</feature>
<dbReference type="PANTHER" id="PTHR37540">
    <property type="entry name" value="TRANSCRIPTION FACTOR (ACR-2), PUTATIVE-RELATED-RELATED"/>
    <property type="match status" value="1"/>
</dbReference>
<dbReference type="AlphaFoldDB" id="A0A438N312"/>
<evidence type="ECO:0008006" key="4">
    <source>
        <dbReference type="Google" id="ProtNLM"/>
    </source>
</evidence>
<name>A0A438N312_EXOME</name>
<reference evidence="2 3" key="1">
    <citation type="submission" date="2017-03" db="EMBL/GenBank/DDBJ databases">
        <title>Genomes of endolithic fungi from Antarctica.</title>
        <authorList>
            <person name="Coleine C."/>
            <person name="Masonjones S."/>
            <person name="Stajich J.E."/>
        </authorList>
    </citation>
    <scope>NUCLEOTIDE SEQUENCE [LARGE SCALE GENOMIC DNA]</scope>
    <source>
        <strain evidence="2 3">CCFEE 6314</strain>
    </source>
</reference>
<comment type="caution">
    <text evidence="2">The sequence shown here is derived from an EMBL/GenBank/DDBJ whole genome shotgun (WGS) entry which is preliminary data.</text>
</comment>
<dbReference type="VEuPathDB" id="FungiDB:PV10_08845"/>
<dbReference type="EMBL" id="NAJM01000025">
    <property type="protein sequence ID" value="RVX70116.1"/>
    <property type="molecule type" value="Genomic_DNA"/>
</dbReference>
<sequence>MASAPLNSRNRSHDESNIGLKTKSQAQSRYMFVEYAAPAPPPPLGTKRRRGGPSEVRAHITKEFHRRLRVKRLGSLNPPPPRGDETSDPPRPPPPTHNDQVIATISTSLPDRTLSKDLSAEKHHEDHEAVPPEKGNATSILSDDSSADSQRIGTAGRPPQRAVSPTLSACPLLGESNVDPFEVLPFSTAPSFIQHVIKHAVVHSWPQTVPARNNSTANPVSSKWFSFAMESPIAFHSLVYATTLHVLNAHNGQELTSDAPVLRLSHKVTTINLIKESLATLTGPATDALLMAVIILTIHGYRDNTVYLDVHPQSPLAKAQFLNVYGNMIHDEAHFKWIVYLIAHKGGLDAIELYGFADTVALCDIYFASKYVCPAVFPLRRPPISLVDSGKHIHDSISIELDARLGNGFKFLHAIPGGSLLMPILEAFCQVTVALDHYSRGGPTAPDMVDLVEARNSAQHRLLSQMPPPDVETPDGAGAIIQACRLATLVFSDMVIFPVPPIQGVKPRLASMLKRALEGCATSRNNSSYAYMLLWATTLGAISASFTLDRPWYVEQLSQQVLLLGIDQWSSMEFALSKFLWWSPVCNEPGEKLWREICSSL</sequence>
<evidence type="ECO:0000256" key="1">
    <source>
        <dbReference type="SAM" id="MobiDB-lite"/>
    </source>
</evidence>
<organism evidence="2 3">
    <name type="scientific">Exophiala mesophila</name>
    <name type="common">Black yeast-like fungus</name>
    <dbReference type="NCBI Taxonomy" id="212818"/>
    <lineage>
        <taxon>Eukaryota</taxon>
        <taxon>Fungi</taxon>
        <taxon>Dikarya</taxon>
        <taxon>Ascomycota</taxon>
        <taxon>Pezizomycotina</taxon>
        <taxon>Eurotiomycetes</taxon>
        <taxon>Chaetothyriomycetidae</taxon>
        <taxon>Chaetothyriales</taxon>
        <taxon>Herpotrichiellaceae</taxon>
        <taxon>Exophiala</taxon>
    </lineage>
</organism>
<feature type="region of interest" description="Disordered" evidence="1">
    <location>
        <begin position="119"/>
        <end position="166"/>
    </location>
</feature>
<evidence type="ECO:0000313" key="3">
    <source>
        <dbReference type="Proteomes" id="UP000288859"/>
    </source>
</evidence>
<evidence type="ECO:0000313" key="2">
    <source>
        <dbReference type="EMBL" id="RVX70116.1"/>
    </source>
</evidence>
<protein>
    <recommendedName>
        <fullName evidence="4">Transcription factor domain-containing protein</fullName>
    </recommendedName>
</protein>
<accession>A0A438N312</accession>